<gene>
    <name evidence="2" type="ORF">EZS27_008466</name>
</gene>
<dbReference type="PANTHER" id="PTHR12147:SF26">
    <property type="entry name" value="PEPTIDASE M28 DOMAIN-CONTAINING PROTEIN"/>
    <property type="match status" value="1"/>
</dbReference>
<dbReference type="AlphaFoldDB" id="A0A5J4SCZ2"/>
<sequence length="354" mass="40002">MIRVYVFIVACAWLFAPVIYAQKADKNAVNKGGERISKERVEAYLSFLASDALEGREAGKQGGLVAAEYIKAVLKELGVKPFYDSYFQPFEAYSPIREKQVDFQVNLDSIAKYKQAPTYRRLNLRNVAGYIEGQRKDEYVVIGAHYDHVGVDELLVGDQIYNGADDNASSVAVVLQIANAYAASGEKPLRSIIFAFWDGEEVNYLGSEYFVANFAQLPSIKAYINLDMVGREGLLPVLYPEFRIPEKTAENNAEGKQFHLLYTGELTQLSEQVSKNIRQNHLNIEPMPSLLAHKSRGSDNLSFSLREIPVLWFFTGLHPDYHTPDDEVERIDLDKLTDIAKAVYFSIWHLANKE</sequence>
<dbReference type="PANTHER" id="PTHR12147">
    <property type="entry name" value="METALLOPEPTIDASE M28 FAMILY MEMBER"/>
    <property type="match status" value="1"/>
</dbReference>
<dbReference type="Pfam" id="PF04389">
    <property type="entry name" value="Peptidase_M28"/>
    <property type="match status" value="1"/>
</dbReference>
<proteinExistence type="predicted"/>
<keyword evidence="2" id="KW-0378">Hydrolase</keyword>
<feature type="domain" description="Peptidase M28" evidence="1">
    <location>
        <begin position="126"/>
        <end position="343"/>
    </location>
</feature>
<evidence type="ECO:0000259" key="1">
    <source>
        <dbReference type="Pfam" id="PF04389"/>
    </source>
</evidence>
<dbReference type="InterPro" id="IPR045175">
    <property type="entry name" value="M28_fam"/>
</dbReference>
<dbReference type="GO" id="GO:0004177">
    <property type="term" value="F:aminopeptidase activity"/>
    <property type="evidence" value="ECO:0007669"/>
    <property type="project" value="UniProtKB-KW"/>
</dbReference>
<dbReference type="InterPro" id="IPR007484">
    <property type="entry name" value="Peptidase_M28"/>
</dbReference>
<protein>
    <submittedName>
        <fullName evidence="2">Aminopeptidase S</fullName>
        <ecNumber evidence="2">3.4.11.24</ecNumber>
    </submittedName>
</protein>
<name>A0A5J4SCZ2_9ZZZZ</name>
<reference evidence="2" key="1">
    <citation type="submission" date="2019-03" db="EMBL/GenBank/DDBJ databases">
        <title>Single cell metagenomics reveals metabolic interactions within the superorganism composed of flagellate Streblomastix strix and complex community of Bacteroidetes bacteria on its surface.</title>
        <authorList>
            <person name="Treitli S.C."/>
            <person name="Kolisko M."/>
            <person name="Husnik F."/>
            <person name="Keeling P."/>
            <person name="Hampl V."/>
        </authorList>
    </citation>
    <scope>NUCLEOTIDE SEQUENCE</scope>
    <source>
        <strain evidence="2">STM</strain>
    </source>
</reference>
<dbReference type="EC" id="3.4.11.24" evidence="2"/>
<keyword evidence="2" id="KW-0031">Aminopeptidase</keyword>
<keyword evidence="2" id="KW-0645">Protease</keyword>
<dbReference type="SUPFAM" id="SSF53187">
    <property type="entry name" value="Zn-dependent exopeptidases"/>
    <property type="match status" value="1"/>
</dbReference>
<accession>A0A5J4SCZ2</accession>
<dbReference type="GO" id="GO:0006508">
    <property type="term" value="P:proteolysis"/>
    <property type="evidence" value="ECO:0007669"/>
    <property type="project" value="InterPro"/>
</dbReference>
<evidence type="ECO:0000313" key="2">
    <source>
        <dbReference type="EMBL" id="KAA6343867.1"/>
    </source>
</evidence>
<comment type="caution">
    <text evidence="2">The sequence shown here is derived from an EMBL/GenBank/DDBJ whole genome shotgun (WGS) entry which is preliminary data.</text>
</comment>
<dbReference type="Gene3D" id="3.40.630.10">
    <property type="entry name" value="Zn peptidases"/>
    <property type="match status" value="1"/>
</dbReference>
<dbReference type="EMBL" id="SNRY01000247">
    <property type="protein sequence ID" value="KAA6343867.1"/>
    <property type="molecule type" value="Genomic_DNA"/>
</dbReference>
<organism evidence="2">
    <name type="scientific">termite gut metagenome</name>
    <dbReference type="NCBI Taxonomy" id="433724"/>
    <lineage>
        <taxon>unclassified sequences</taxon>
        <taxon>metagenomes</taxon>
        <taxon>organismal metagenomes</taxon>
    </lineage>
</organism>
<dbReference type="GO" id="GO:0008235">
    <property type="term" value="F:metalloexopeptidase activity"/>
    <property type="evidence" value="ECO:0007669"/>
    <property type="project" value="InterPro"/>
</dbReference>